<comment type="caution">
    <text evidence="2">The sequence shown here is derived from an EMBL/GenBank/DDBJ whole genome shotgun (WGS) entry which is preliminary data.</text>
</comment>
<accession>A0ABP5RFU2</accession>
<name>A0ABP5RFU2_9ACTN</name>
<evidence type="ECO:0008006" key="4">
    <source>
        <dbReference type="Google" id="ProtNLM"/>
    </source>
</evidence>
<dbReference type="EMBL" id="BAAATR010000023">
    <property type="protein sequence ID" value="GAA2258593.1"/>
    <property type="molecule type" value="Genomic_DNA"/>
</dbReference>
<feature type="transmembrane region" description="Helical" evidence="1">
    <location>
        <begin position="99"/>
        <end position="119"/>
    </location>
</feature>
<keyword evidence="1" id="KW-1133">Transmembrane helix</keyword>
<dbReference type="Proteomes" id="UP001500305">
    <property type="component" value="Unassembled WGS sequence"/>
</dbReference>
<evidence type="ECO:0000313" key="2">
    <source>
        <dbReference type="EMBL" id="GAA2258593.1"/>
    </source>
</evidence>
<sequence>MIQITGLTKVYRRDRPPALLDLTFDARRDTDRRFVLGTVLLGDAAVAAVLAHQLPAGALSVPAAVRSVTAVVPLLPLPIAALGAGALGGALVTGDVPRLAAAGTILAVYGVLMVLAGWAGLLATPLVRSAAAGLLILCALPALLEPALVPVLRQPGQPLPDQIRELLPFQYGLDWLGAATEGAAAAPGPAPAPALQPLFPAVLLASAVAFVGVCLLVQGRRRAF</sequence>
<evidence type="ECO:0000313" key="3">
    <source>
        <dbReference type="Proteomes" id="UP001500305"/>
    </source>
</evidence>
<feature type="transmembrane region" description="Helical" evidence="1">
    <location>
        <begin position="74"/>
        <end position="92"/>
    </location>
</feature>
<protein>
    <recommendedName>
        <fullName evidence="4">ABC transporter permease</fullName>
    </recommendedName>
</protein>
<keyword evidence="1" id="KW-0812">Transmembrane</keyword>
<proteinExistence type="predicted"/>
<feature type="transmembrane region" description="Helical" evidence="1">
    <location>
        <begin position="34"/>
        <end position="54"/>
    </location>
</feature>
<reference evidence="3" key="1">
    <citation type="journal article" date="2019" name="Int. J. Syst. Evol. Microbiol.">
        <title>The Global Catalogue of Microorganisms (GCM) 10K type strain sequencing project: providing services to taxonomists for standard genome sequencing and annotation.</title>
        <authorList>
            <consortium name="The Broad Institute Genomics Platform"/>
            <consortium name="The Broad Institute Genome Sequencing Center for Infectious Disease"/>
            <person name="Wu L."/>
            <person name="Ma J."/>
        </authorList>
    </citation>
    <scope>NUCLEOTIDE SEQUENCE [LARGE SCALE GENOMIC DNA]</scope>
    <source>
        <strain evidence="3">JCM 7356</strain>
    </source>
</reference>
<keyword evidence="1" id="KW-0472">Membrane</keyword>
<gene>
    <name evidence="2" type="ORF">GCM10010430_48220</name>
</gene>
<organism evidence="2 3">
    <name type="scientific">Kitasatospora cystarginea</name>
    <dbReference type="NCBI Taxonomy" id="58350"/>
    <lineage>
        <taxon>Bacteria</taxon>
        <taxon>Bacillati</taxon>
        <taxon>Actinomycetota</taxon>
        <taxon>Actinomycetes</taxon>
        <taxon>Kitasatosporales</taxon>
        <taxon>Streptomycetaceae</taxon>
        <taxon>Kitasatospora</taxon>
    </lineage>
</organism>
<keyword evidence="3" id="KW-1185">Reference proteome</keyword>
<feature type="transmembrane region" description="Helical" evidence="1">
    <location>
        <begin position="198"/>
        <end position="217"/>
    </location>
</feature>
<dbReference type="RefSeq" id="WP_344638576.1">
    <property type="nucleotide sequence ID" value="NZ_BAAATR010000023.1"/>
</dbReference>
<evidence type="ECO:0000256" key="1">
    <source>
        <dbReference type="SAM" id="Phobius"/>
    </source>
</evidence>